<feature type="domain" description="DUF418" evidence="2">
    <location>
        <begin position="232"/>
        <end position="400"/>
    </location>
</feature>
<keyword evidence="4" id="KW-1185">Reference proteome</keyword>
<evidence type="ECO:0000313" key="4">
    <source>
        <dbReference type="Proteomes" id="UP000186292"/>
    </source>
</evidence>
<dbReference type="Pfam" id="PF04235">
    <property type="entry name" value="DUF418"/>
    <property type="match status" value="1"/>
</dbReference>
<protein>
    <submittedName>
        <fullName evidence="3">Uncharacterized membrane protein YeiB</fullName>
    </submittedName>
</protein>
<evidence type="ECO:0000256" key="1">
    <source>
        <dbReference type="SAM" id="Phobius"/>
    </source>
</evidence>
<feature type="transmembrane region" description="Helical" evidence="1">
    <location>
        <begin position="109"/>
        <end position="127"/>
    </location>
</feature>
<keyword evidence="1" id="KW-1133">Transmembrane helix</keyword>
<evidence type="ECO:0000259" key="2">
    <source>
        <dbReference type="Pfam" id="PF04235"/>
    </source>
</evidence>
<feature type="transmembrane region" description="Helical" evidence="1">
    <location>
        <begin position="359"/>
        <end position="380"/>
    </location>
</feature>
<reference evidence="4" key="1">
    <citation type="submission" date="2017-01" db="EMBL/GenBank/DDBJ databases">
        <authorList>
            <person name="Varghese N."/>
            <person name="Submissions S."/>
        </authorList>
    </citation>
    <scope>NUCLEOTIDE SEQUENCE [LARGE SCALE GENOMIC DNA]</scope>
    <source>
        <strain evidence="4">DSM 44531</strain>
    </source>
</reference>
<feature type="transmembrane region" description="Helical" evidence="1">
    <location>
        <begin position="214"/>
        <end position="231"/>
    </location>
</feature>
<proteinExistence type="predicted"/>
<keyword evidence="1" id="KW-0812">Transmembrane</keyword>
<sequence>MVTRTQQGARLNKARYVAPDVARGLALLGIVIANVPTNWLATQDAAHSGFFGGTGSDPSMLDKILIVFQAMFVHVRGLSMFSVLLGVGIGMILGSLWRRGFTNRAAKKVIAKRYFFLLCFGVVHLIFFFPGDILTAYGICGMITALLIGCSDRMLRIIAGIMLGLWCAWCALGALMIFIEGPGAPTLTMDMFYGEVSATYAEQIHRGLETLQGIAFPTISILPMILLGFVWGRERVMEDVDRYATRLWSWVVVTLLVILFVGIPFGLSSVGVLPYEWEPGFAILNQAFGRLTGPGILAAVMLAMRPIQRRIAHGEPIPEWLSAFNALGKRSMTGYLGQTIILFPVTAVFLLNTGHGWPIAGQMIFATAVWLVTLLVTWLMERRGMPGPFEKLHRTMSYGKNGLPQHYELTHKELERGPERIKTGYKQKVDGTWQVALPAPYPSVSR</sequence>
<dbReference type="Proteomes" id="UP000186292">
    <property type="component" value="Unassembled WGS sequence"/>
</dbReference>
<feature type="transmembrane region" description="Helical" evidence="1">
    <location>
        <begin position="133"/>
        <end position="150"/>
    </location>
</feature>
<organism evidence="3 4">
    <name type="scientific">Corynebacterium appendicis CIP 107643</name>
    <dbReference type="NCBI Taxonomy" id="1161099"/>
    <lineage>
        <taxon>Bacteria</taxon>
        <taxon>Bacillati</taxon>
        <taxon>Actinomycetota</taxon>
        <taxon>Actinomycetes</taxon>
        <taxon>Mycobacteriales</taxon>
        <taxon>Corynebacteriaceae</taxon>
        <taxon>Corynebacterium</taxon>
    </lineage>
</organism>
<dbReference type="OrthoDB" id="2388539at2"/>
<feature type="transmembrane region" description="Helical" evidence="1">
    <location>
        <begin position="78"/>
        <end position="97"/>
    </location>
</feature>
<dbReference type="RefSeq" id="WP_159437725.1">
    <property type="nucleotide sequence ID" value="NZ_CP046976.1"/>
</dbReference>
<feature type="transmembrane region" description="Helical" evidence="1">
    <location>
        <begin position="335"/>
        <end position="353"/>
    </location>
</feature>
<dbReference type="InterPro" id="IPR052529">
    <property type="entry name" value="Bact_Transport_Assoc"/>
</dbReference>
<feature type="transmembrane region" description="Helical" evidence="1">
    <location>
        <begin position="21"/>
        <end position="41"/>
    </location>
</feature>
<dbReference type="PANTHER" id="PTHR30590">
    <property type="entry name" value="INNER MEMBRANE PROTEIN"/>
    <property type="match status" value="1"/>
</dbReference>
<accession>A0A1N7IWB3</accession>
<name>A0A1N7IWB3_9CORY</name>
<dbReference type="InterPro" id="IPR007349">
    <property type="entry name" value="DUF418"/>
</dbReference>
<gene>
    <name evidence="3" type="ORF">SAMN05444817_102203</name>
</gene>
<dbReference type="STRING" id="1161099.SAMN05444817_102203"/>
<feature type="transmembrane region" description="Helical" evidence="1">
    <location>
        <begin position="287"/>
        <end position="304"/>
    </location>
</feature>
<evidence type="ECO:0000313" key="3">
    <source>
        <dbReference type="EMBL" id="SIS41383.1"/>
    </source>
</evidence>
<feature type="transmembrane region" description="Helical" evidence="1">
    <location>
        <begin position="157"/>
        <end position="179"/>
    </location>
</feature>
<feature type="transmembrane region" description="Helical" evidence="1">
    <location>
        <begin position="243"/>
        <end position="267"/>
    </location>
</feature>
<dbReference type="AlphaFoldDB" id="A0A1N7IWB3"/>
<dbReference type="EMBL" id="FTOF01000002">
    <property type="protein sequence ID" value="SIS41383.1"/>
    <property type="molecule type" value="Genomic_DNA"/>
</dbReference>
<keyword evidence="1" id="KW-0472">Membrane</keyword>
<dbReference type="PANTHER" id="PTHR30590:SF3">
    <property type="entry name" value="HYPOTHETICAL MEMBRANE SPANNING PROTEIN"/>
    <property type="match status" value="1"/>
</dbReference>